<evidence type="ECO:0000256" key="2">
    <source>
        <dbReference type="ARBA" id="ARBA00023242"/>
    </source>
</evidence>
<comment type="subcellular location">
    <subcellularLocation>
        <location evidence="1">Nucleus</location>
    </subcellularLocation>
</comment>
<feature type="non-terminal residue" evidence="5">
    <location>
        <position position="1"/>
    </location>
</feature>
<protein>
    <recommendedName>
        <fullName evidence="4">Tify domain-containing protein</fullName>
    </recommendedName>
</protein>
<dbReference type="GO" id="GO:0042393">
    <property type="term" value="F:histone binding"/>
    <property type="evidence" value="ECO:0007669"/>
    <property type="project" value="TreeGrafter"/>
</dbReference>
<proteinExistence type="predicted"/>
<evidence type="ECO:0000256" key="3">
    <source>
        <dbReference type="SAM" id="MobiDB-lite"/>
    </source>
</evidence>
<dbReference type="Proteomes" id="UP000257109">
    <property type="component" value="Unassembled WGS sequence"/>
</dbReference>
<evidence type="ECO:0000313" key="5">
    <source>
        <dbReference type="EMBL" id="RDX98827.1"/>
    </source>
</evidence>
<dbReference type="SUPFAM" id="SSF56935">
    <property type="entry name" value="Porins"/>
    <property type="match status" value="1"/>
</dbReference>
<reference evidence="5" key="1">
    <citation type="submission" date="2018-05" db="EMBL/GenBank/DDBJ databases">
        <title>Draft genome of Mucuna pruriens seed.</title>
        <authorList>
            <person name="Nnadi N.E."/>
            <person name="Vos R."/>
            <person name="Hasami M.H."/>
            <person name="Devisetty U.K."/>
            <person name="Aguiy J.C."/>
        </authorList>
    </citation>
    <scope>NUCLEOTIDE SEQUENCE [LARGE SCALE GENOMIC DNA]</scope>
    <source>
        <strain evidence="5">JCA_2017</strain>
    </source>
</reference>
<dbReference type="Pfam" id="PF16135">
    <property type="entry name" value="TDBD"/>
    <property type="match status" value="1"/>
</dbReference>
<dbReference type="GO" id="GO:0000977">
    <property type="term" value="F:RNA polymerase II transcription regulatory region sequence-specific DNA binding"/>
    <property type="evidence" value="ECO:0007669"/>
    <property type="project" value="TreeGrafter"/>
</dbReference>
<dbReference type="EMBL" id="QJKJ01003363">
    <property type="protein sequence ID" value="RDX98827.1"/>
    <property type="molecule type" value="Genomic_DNA"/>
</dbReference>
<gene>
    <name evidence="5" type="ORF">CR513_18205</name>
</gene>
<dbReference type="OrthoDB" id="1863332at2759"/>
<feature type="compositionally biased region" description="Polar residues" evidence="3">
    <location>
        <begin position="441"/>
        <end position="471"/>
    </location>
</feature>
<name>A0A371H7S5_MUCPR</name>
<feature type="region of interest" description="Disordered" evidence="3">
    <location>
        <begin position="390"/>
        <end position="471"/>
    </location>
</feature>
<dbReference type="AlphaFoldDB" id="A0A371H7S5"/>
<comment type="caution">
    <text evidence="5">The sequence shown here is derived from an EMBL/GenBank/DDBJ whole genome shotgun (WGS) entry which is preliminary data.</text>
</comment>
<dbReference type="InterPro" id="IPR032308">
    <property type="entry name" value="TDBD"/>
</dbReference>
<evidence type="ECO:0000256" key="1">
    <source>
        <dbReference type="ARBA" id="ARBA00004123"/>
    </source>
</evidence>
<dbReference type="STRING" id="157652.A0A371H7S5"/>
<evidence type="ECO:0000313" key="6">
    <source>
        <dbReference type="Proteomes" id="UP000257109"/>
    </source>
</evidence>
<dbReference type="PANTHER" id="PTHR47025:SF6">
    <property type="entry name" value="N-LYSINE METHYLTRANSFERASE"/>
    <property type="match status" value="1"/>
</dbReference>
<feature type="domain" description="Tify" evidence="4">
    <location>
        <begin position="525"/>
        <end position="579"/>
    </location>
</feature>
<sequence length="692" mass="75902">MKIGNYIKTENYKVGSPEDYCLLLRDPSSSPPIQNQTLLSNKINMLSCDFLQSYQHKSFWMPRDAGCLADENVGYENSSRIEPKRSNQWFMEAGEPEIFSNKKQAVEAVSGRPGSGVTHVNVPQWDTNSGFHSVTGQFSDRLFGSDLARTVNLVDKNMPSIVSGNLNMGRKDFENQYGNNPSVGLSISHSIADPSSCLNFGGIRKVKVNQVRDSDHCMPAVSMGHSYSREDNSAISVGADYSKNDGNISLGPTYNNGNDNTIAMGTRISKTDDNLLSMAHTFNKGDGGFMLMGHNYGKGDESILSMGQPFDKGDGNFISMGQSYEKEDGNLISLGTSYTKGHESFISMGPTYGKSGENFITVAPYDKGTDHIIAIGPTYDKVDSNIASTVPSYDRGDSSSLPVGQNHHKGQSSTISFGGFHDDPEPNSSGGIISGYDLLMGSQNSAQGLDSQNDLTESNSESLVNSIPKSNTKNDIVVKNKEPKTIKKAPSNNFPSNVKSLLSTGIFDGVQVKYVSWSREKNLEGIIKGTGYLCSCDDCKHSKALNAYEFERHAGAKTKHPNNHIFFKNGKTIYAVVQELKNTPQEMLFDAIQNVTGSTINQKNFRVWKASYQAATRELQRIYGKDETGNSHRLSITQTTCHESRDTTTSQFQKDTEKLMPAPEPKKIGHALMAIDKVQNPRWLVADKTSDP</sequence>
<organism evidence="5 6">
    <name type="scientific">Mucuna pruriens</name>
    <name type="common">Velvet bean</name>
    <name type="synonym">Dolichos pruriens</name>
    <dbReference type="NCBI Taxonomy" id="157652"/>
    <lineage>
        <taxon>Eukaryota</taxon>
        <taxon>Viridiplantae</taxon>
        <taxon>Streptophyta</taxon>
        <taxon>Embryophyta</taxon>
        <taxon>Tracheophyta</taxon>
        <taxon>Spermatophyta</taxon>
        <taxon>Magnoliopsida</taxon>
        <taxon>eudicotyledons</taxon>
        <taxon>Gunneridae</taxon>
        <taxon>Pentapetalae</taxon>
        <taxon>rosids</taxon>
        <taxon>fabids</taxon>
        <taxon>Fabales</taxon>
        <taxon>Fabaceae</taxon>
        <taxon>Papilionoideae</taxon>
        <taxon>50 kb inversion clade</taxon>
        <taxon>NPAAA clade</taxon>
        <taxon>indigoferoid/millettioid clade</taxon>
        <taxon>Phaseoleae</taxon>
        <taxon>Mucuna</taxon>
    </lineage>
</organism>
<keyword evidence="6" id="KW-1185">Reference proteome</keyword>
<dbReference type="PANTHER" id="PTHR47025">
    <property type="entry name" value="AUTOIMMUNE REGULATOR"/>
    <property type="match status" value="1"/>
</dbReference>
<evidence type="ECO:0000259" key="4">
    <source>
        <dbReference type="Pfam" id="PF16135"/>
    </source>
</evidence>
<accession>A0A371H7S5</accession>
<dbReference type="GO" id="GO:0005634">
    <property type="term" value="C:nucleus"/>
    <property type="evidence" value="ECO:0007669"/>
    <property type="project" value="UniProtKB-SubCell"/>
</dbReference>
<keyword evidence="2" id="KW-0539">Nucleus</keyword>
<dbReference type="GO" id="GO:0003682">
    <property type="term" value="F:chromatin binding"/>
    <property type="evidence" value="ECO:0007669"/>
    <property type="project" value="TreeGrafter"/>
</dbReference>
<dbReference type="GO" id="GO:0045944">
    <property type="term" value="P:positive regulation of transcription by RNA polymerase II"/>
    <property type="evidence" value="ECO:0007669"/>
    <property type="project" value="TreeGrafter"/>
</dbReference>